<dbReference type="STRING" id="1123029.SAMN02745172_03434"/>
<accession>A0A1M7ZPF3</accession>
<evidence type="ECO:0000259" key="2">
    <source>
        <dbReference type="Pfam" id="PF12973"/>
    </source>
</evidence>
<dbReference type="InterPro" id="IPR027383">
    <property type="entry name" value="Znf_put"/>
</dbReference>
<gene>
    <name evidence="4" type="ORF">SAMN02745172_03434</name>
</gene>
<keyword evidence="5" id="KW-1185">Reference proteome</keyword>
<dbReference type="Pfam" id="PF13490">
    <property type="entry name" value="zf-HC2"/>
    <property type="match status" value="1"/>
</dbReference>
<dbReference type="Pfam" id="PF12973">
    <property type="entry name" value="Cupin_7"/>
    <property type="match status" value="1"/>
</dbReference>
<evidence type="ECO:0000259" key="3">
    <source>
        <dbReference type="Pfam" id="PF13490"/>
    </source>
</evidence>
<dbReference type="InterPro" id="IPR025979">
    <property type="entry name" value="ChrR-like_cupin_dom"/>
</dbReference>
<feature type="region of interest" description="Disordered" evidence="1">
    <location>
        <begin position="75"/>
        <end position="111"/>
    </location>
</feature>
<evidence type="ECO:0000313" key="5">
    <source>
        <dbReference type="Proteomes" id="UP000186406"/>
    </source>
</evidence>
<dbReference type="OrthoDB" id="2988517at2"/>
<dbReference type="InterPro" id="IPR012807">
    <property type="entry name" value="Anti-sigma_ChrR"/>
</dbReference>
<dbReference type="RefSeq" id="WP_073630934.1">
    <property type="nucleotide sequence ID" value="NZ_FRXO01000007.1"/>
</dbReference>
<dbReference type="InterPro" id="IPR011051">
    <property type="entry name" value="RmlC_Cupin_sf"/>
</dbReference>
<dbReference type="EMBL" id="FRXO01000007">
    <property type="protein sequence ID" value="SHO66775.1"/>
    <property type="molecule type" value="Genomic_DNA"/>
</dbReference>
<reference evidence="4 5" key="1">
    <citation type="submission" date="2016-12" db="EMBL/GenBank/DDBJ databases">
        <authorList>
            <person name="Song W.-J."/>
            <person name="Kurnit D.M."/>
        </authorList>
    </citation>
    <scope>NUCLEOTIDE SEQUENCE [LARGE SCALE GENOMIC DNA]</scope>
    <source>
        <strain evidence="4 5">DSM 19599</strain>
    </source>
</reference>
<dbReference type="InterPro" id="IPR014710">
    <property type="entry name" value="RmlC-like_jellyroll"/>
</dbReference>
<dbReference type="Gene3D" id="2.60.120.10">
    <property type="entry name" value="Jelly Rolls"/>
    <property type="match status" value="1"/>
</dbReference>
<dbReference type="CDD" id="cd20301">
    <property type="entry name" value="cupin_ChrR"/>
    <property type="match status" value="1"/>
</dbReference>
<sequence length="231" mass="24981">MTARHHATDETLMRYAAGRLPAAPARVVAVHLAGCQTCRARLSTFEAVGGALLDEIEPAPMPADAYARALSAIEAESRPTPSSQPSSGRHGRAPEAPGRRAMADRPGGFAVPEPLRDCEIGPWRWIGIGVRASAIRLPEDPQARLTLLRVGPGRKLPEHGHFGTEFTQVLVGSFSDGFGRYMPGDLSEMDHDIEHQPVVDPEMECICLAALEGGMRLTGFFGRLVQPFIRL</sequence>
<dbReference type="AlphaFoldDB" id="A0A1M7ZPF3"/>
<dbReference type="InterPro" id="IPR041916">
    <property type="entry name" value="Anti_sigma_zinc_sf"/>
</dbReference>
<feature type="domain" description="Putative zinc-finger" evidence="3">
    <location>
        <begin position="10"/>
        <end position="39"/>
    </location>
</feature>
<protein>
    <submittedName>
        <fullName evidence="4">Anti-ECFsigma factor, ChrR</fullName>
    </submittedName>
</protein>
<dbReference type="SUPFAM" id="SSF51182">
    <property type="entry name" value="RmlC-like cupins"/>
    <property type="match status" value="1"/>
</dbReference>
<feature type="domain" description="ChrR-like cupin" evidence="2">
    <location>
        <begin position="122"/>
        <end position="210"/>
    </location>
</feature>
<proteinExistence type="predicted"/>
<evidence type="ECO:0000256" key="1">
    <source>
        <dbReference type="SAM" id="MobiDB-lite"/>
    </source>
</evidence>
<dbReference type="Gene3D" id="1.10.10.1320">
    <property type="entry name" value="Anti-sigma factor, zinc-finger domain"/>
    <property type="match status" value="1"/>
</dbReference>
<name>A0A1M7ZPF3_9HYPH</name>
<dbReference type="NCBIfam" id="TIGR02451">
    <property type="entry name" value="anti_sig_ChrR"/>
    <property type="match status" value="1"/>
</dbReference>
<dbReference type="Proteomes" id="UP000186406">
    <property type="component" value="Unassembled WGS sequence"/>
</dbReference>
<evidence type="ECO:0000313" key="4">
    <source>
        <dbReference type="EMBL" id="SHO66775.1"/>
    </source>
</evidence>
<organism evidence="4 5">
    <name type="scientific">Pseudoxanthobacter soli DSM 19599</name>
    <dbReference type="NCBI Taxonomy" id="1123029"/>
    <lineage>
        <taxon>Bacteria</taxon>
        <taxon>Pseudomonadati</taxon>
        <taxon>Pseudomonadota</taxon>
        <taxon>Alphaproteobacteria</taxon>
        <taxon>Hyphomicrobiales</taxon>
        <taxon>Segnochrobactraceae</taxon>
        <taxon>Pseudoxanthobacter</taxon>
    </lineage>
</organism>